<evidence type="ECO:0000256" key="5">
    <source>
        <dbReference type="ARBA" id="ARBA00023273"/>
    </source>
</evidence>
<proteinExistence type="inferred from homology"/>
<comment type="subcellular location">
    <subcellularLocation>
        <location evidence="1">Cell projection</location>
        <location evidence="1">Cilium</location>
    </subcellularLocation>
    <subcellularLocation>
        <location evidence="2">Cytoplasm</location>
        <location evidence="2">Cytoskeleton</location>
    </subcellularLocation>
</comment>
<dbReference type="Proteomes" id="UP000694920">
    <property type="component" value="Unplaced"/>
</dbReference>
<dbReference type="GO" id="GO:0005856">
    <property type="term" value="C:cytoskeleton"/>
    <property type="evidence" value="ECO:0007669"/>
    <property type="project" value="UniProtKB-SubCell"/>
</dbReference>
<reference evidence="8" key="1">
    <citation type="submission" date="2025-08" db="UniProtKB">
        <authorList>
            <consortium name="RefSeq"/>
        </authorList>
    </citation>
    <scope>IDENTIFICATION</scope>
</reference>
<keyword evidence="4" id="KW-0206">Cytoskeleton</keyword>
<keyword evidence="3" id="KW-0963">Cytoplasm</keyword>
<evidence type="ECO:0000256" key="1">
    <source>
        <dbReference type="ARBA" id="ARBA00004138"/>
    </source>
</evidence>
<comment type="similarity">
    <text evidence="6">Belongs to the CFAP144 family.</text>
</comment>
<dbReference type="GO" id="GO:0097546">
    <property type="term" value="C:ciliary base"/>
    <property type="evidence" value="ECO:0007669"/>
    <property type="project" value="TreeGrafter"/>
</dbReference>
<evidence type="ECO:0000256" key="6">
    <source>
        <dbReference type="ARBA" id="ARBA00034777"/>
    </source>
</evidence>
<keyword evidence="7" id="KW-1185">Reference proteome</keyword>
<gene>
    <name evidence="8" type="primary">LOC107263569</name>
</gene>
<evidence type="ECO:0000256" key="4">
    <source>
        <dbReference type="ARBA" id="ARBA00023212"/>
    </source>
</evidence>
<sequence length="133" mass="15673">MDPNKLRFYTEKNEKENRNITLVEEFIPMPQSKSVTKKFYAKHDVIAISEIPPEYIQIIERYAALTPKDIYSYKPPTVNMDYGWFTKPLIPRSLDPRLHFPKKLCDFIENELKLRQLNKGVPVKKFVGVPFKA</sequence>
<dbReference type="PANTHER" id="PTHR33865:SF3">
    <property type="entry name" value="PROTEIN FAM183B"/>
    <property type="match status" value="1"/>
</dbReference>
<evidence type="ECO:0000256" key="3">
    <source>
        <dbReference type="ARBA" id="ARBA00022490"/>
    </source>
</evidence>
<evidence type="ECO:0000256" key="2">
    <source>
        <dbReference type="ARBA" id="ARBA00004245"/>
    </source>
</evidence>
<dbReference type="AlphaFoldDB" id="A0AAJ7BIC3"/>
<dbReference type="Pfam" id="PF14886">
    <property type="entry name" value="FAM183"/>
    <property type="match status" value="1"/>
</dbReference>
<name>A0AAJ7BIC3_CEPCN</name>
<dbReference type="InterPro" id="IPR029214">
    <property type="entry name" value="CFAP144"/>
</dbReference>
<accession>A0AAJ7BIC3</accession>
<dbReference type="RefSeq" id="XP_015586394.1">
    <property type="nucleotide sequence ID" value="XM_015730908.2"/>
</dbReference>
<protein>
    <submittedName>
        <fullName evidence="8">Uncharacterized protein LOC107263569</fullName>
    </submittedName>
</protein>
<organism evidence="7 8">
    <name type="scientific">Cephus cinctus</name>
    <name type="common">Wheat stem sawfly</name>
    <dbReference type="NCBI Taxonomy" id="211228"/>
    <lineage>
        <taxon>Eukaryota</taxon>
        <taxon>Metazoa</taxon>
        <taxon>Ecdysozoa</taxon>
        <taxon>Arthropoda</taxon>
        <taxon>Hexapoda</taxon>
        <taxon>Insecta</taxon>
        <taxon>Pterygota</taxon>
        <taxon>Neoptera</taxon>
        <taxon>Endopterygota</taxon>
        <taxon>Hymenoptera</taxon>
        <taxon>Cephoidea</taxon>
        <taxon>Cephidae</taxon>
        <taxon>Cephus</taxon>
    </lineage>
</organism>
<dbReference type="PANTHER" id="PTHR33865">
    <property type="entry name" value="PROTEIN FAM183B"/>
    <property type="match status" value="1"/>
</dbReference>
<dbReference type="KEGG" id="ccin:107263569"/>
<keyword evidence="5" id="KW-0966">Cell projection</keyword>
<evidence type="ECO:0000313" key="7">
    <source>
        <dbReference type="Proteomes" id="UP000694920"/>
    </source>
</evidence>
<evidence type="ECO:0000313" key="8">
    <source>
        <dbReference type="RefSeq" id="XP_015586394.1"/>
    </source>
</evidence>
<dbReference type="GeneID" id="107263569"/>